<evidence type="ECO:0000313" key="4">
    <source>
        <dbReference type="Proteomes" id="UP000010094"/>
    </source>
</evidence>
<dbReference type="Gene3D" id="3.80.10.10">
    <property type="entry name" value="Ribonuclease Inhibitor"/>
    <property type="match status" value="1"/>
</dbReference>
<dbReference type="PANTHER" id="PTHR48051:SF1">
    <property type="entry name" value="RAS SUPPRESSOR PROTEIN 1"/>
    <property type="match status" value="1"/>
</dbReference>
<dbReference type="Pfam" id="PF13855">
    <property type="entry name" value="LRR_8"/>
    <property type="match status" value="1"/>
</dbReference>
<dbReference type="SMART" id="SM00364">
    <property type="entry name" value="LRR_BAC"/>
    <property type="match status" value="5"/>
</dbReference>
<keyword evidence="1" id="KW-0433">Leucine-rich repeat</keyword>
<name>I7AP80_ENCRO</name>
<keyword evidence="4" id="KW-1185">Reference proteome</keyword>
<sequence length="261" mass="29782">MRLGIGGFGIICIINVVFSLVKKGRCVRLNYSGRNGKQVPREVFDSMMRGDRIIELNISGNKINVLPAYFENLSFMKVLDVSNNELKFLSSSIAGMPFLVSLNLNSNDLTFLPEEITELKYLENLSIRDNQLQELPEKMDDIASLVNLDLANNKLEDLPFGIGGVENLKRLDLEGNLFDTLPPILGYLENIEEIIFTKNRRLGEIPRKLVQMLANSKTLLLLDMRNNNRLREESTKDNVGWRELREIFGSKIRLSQDEEAY</sequence>
<dbReference type="RefSeq" id="XP_009265116.1">
    <property type="nucleotide sequence ID" value="XM_009266841.1"/>
</dbReference>
<dbReference type="KEGG" id="ero:EROM_090010"/>
<reference evidence="3" key="1">
    <citation type="journal article" date="2012" name="Proc. Natl. Acad. Sci. U.S.A.">
        <title>Gain and loss of multiple functionally related, horizontally transferred genes in the reduced genomes of two microsporidian parasites.</title>
        <authorList>
            <person name="Pombert J.-F."/>
            <person name="Selman M."/>
            <person name="Burki F."/>
            <person name="Bardell F.T."/>
            <person name="Farinelli L."/>
            <person name="Solter L.F."/>
            <person name="Whitman D.W."/>
            <person name="Weiss L.M."/>
            <person name="Corradi N."/>
            <person name="Keeling P.J."/>
        </authorList>
    </citation>
    <scope>NUCLEOTIDE SEQUENCE [LARGE SCALE GENOMIC DNA]</scope>
    <source>
        <strain evidence="3">SJ-2008</strain>
    </source>
</reference>
<organism evidence="3 4">
    <name type="scientific">Encephalitozoon romaleae (strain SJ-2008)</name>
    <name type="common">Microsporidian parasite</name>
    <dbReference type="NCBI Taxonomy" id="1178016"/>
    <lineage>
        <taxon>Eukaryota</taxon>
        <taxon>Fungi</taxon>
        <taxon>Fungi incertae sedis</taxon>
        <taxon>Microsporidia</taxon>
        <taxon>Unikaryonidae</taxon>
        <taxon>Encephalitozoon</taxon>
    </lineage>
</organism>
<dbReference type="Proteomes" id="UP000010094">
    <property type="component" value="Chromosome IXa"/>
</dbReference>
<dbReference type="AlphaFoldDB" id="I7AP80"/>
<dbReference type="Pfam" id="PF00560">
    <property type="entry name" value="LRR_1"/>
    <property type="match status" value="1"/>
</dbReference>
<dbReference type="HOGENOM" id="CLU_1069694_0_0_1"/>
<dbReference type="InterPro" id="IPR001611">
    <property type="entry name" value="Leu-rich_rpt"/>
</dbReference>
<dbReference type="GeneID" id="20521940"/>
<keyword evidence="2" id="KW-0677">Repeat</keyword>
<evidence type="ECO:0008006" key="5">
    <source>
        <dbReference type="Google" id="ProtNLM"/>
    </source>
</evidence>
<evidence type="ECO:0000256" key="1">
    <source>
        <dbReference type="ARBA" id="ARBA00022614"/>
    </source>
</evidence>
<evidence type="ECO:0000256" key="2">
    <source>
        <dbReference type="ARBA" id="ARBA00022737"/>
    </source>
</evidence>
<dbReference type="InterPro" id="IPR032675">
    <property type="entry name" value="LRR_dom_sf"/>
</dbReference>
<accession>I7AP80</accession>
<dbReference type="VEuPathDB" id="MicrosporidiaDB:EROM_090010"/>
<dbReference type="SUPFAM" id="SSF52047">
    <property type="entry name" value="RNI-like"/>
    <property type="match status" value="1"/>
</dbReference>
<dbReference type="OrthoDB" id="2192264at2759"/>
<gene>
    <name evidence="3" type="ordered locus">EROM_090010</name>
</gene>
<dbReference type="GO" id="GO:0005737">
    <property type="term" value="C:cytoplasm"/>
    <property type="evidence" value="ECO:0007669"/>
    <property type="project" value="TreeGrafter"/>
</dbReference>
<proteinExistence type="predicted"/>
<evidence type="ECO:0000313" key="3">
    <source>
        <dbReference type="EMBL" id="AFN83619.1"/>
    </source>
</evidence>
<dbReference type="SMART" id="SM00369">
    <property type="entry name" value="LRR_TYP"/>
    <property type="match status" value="4"/>
</dbReference>
<dbReference type="PANTHER" id="PTHR48051">
    <property type="match status" value="1"/>
</dbReference>
<dbReference type="InterPro" id="IPR003591">
    <property type="entry name" value="Leu-rich_rpt_typical-subtyp"/>
</dbReference>
<protein>
    <recommendedName>
        <fullName evidence="5">Leucine-rich repeat-containing protein</fullName>
    </recommendedName>
</protein>
<dbReference type="InterPro" id="IPR050216">
    <property type="entry name" value="LRR_domain-containing"/>
</dbReference>
<dbReference type="EMBL" id="CP003526">
    <property type="protein sequence ID" value="AFN83619.1"/>
    <property type="molecule type" value="Genomic_DNA"/>
</dbReference>